<keyword evidence="3" id="KW-0002">3D-structure</keyword>
<organism evidence="1 2">
    <name type="scientific">Anabaena phage A-4L</name>
    <dbReference type="NCBI Taxonomy" id="1357732"/>
    <lineage>
        <taxon>Viruses</taxon>
        <taxon>Duplodnaviria</taxon>
        <taxon>Heunggongvirae</taxon>
        <taxon>Uroviricota</taxon>
        <taxon>Caudoviricetes</taxon>
        <taxon>Saffermanviridae</taxon>
        <taxon>Kozyakovvirus</taxon>
        <taxon>Kozyakovvirus A4L</taxon>
    </lineage>
</organism>
<dbReference type="GeneID" id="19686322"/>
<reference evidence="1 2" key="1">
    <citation type="journal article" date="2015" name="Virus Res.">
        <title>Unraveling the genome structure of cyanobacterial podovirus A-4L with long direct terminal repeats.</title>
        <authorList>
            <person name="Ou T."/>
            <person name="Liao X.Y."/>
            <person name="Gao X.C."/>
            <person name="Xu X.D."/>
            <person name="Zhang Q.Y."/>
        </authorList>
    </citation>
    <scope>NUCLEOTIDE SEQUENCE [LARGE SCALE GENOMIC DNA]</scope>
</reference>
<evidence type="ECO:0000313" key="1">
    <source>
        <dbReference type="EMBL" id="AGR48558.1"/>
    </source>
</evidence>
<evidence type="ECO:0000313" key="2">
    <source>
        <dbReference type="Proteomes" id="UP000027000"/>
    </source>
</evidence>
<dbReference type="KEGG" id="vg:19686322"/>
<dbReference type="EMDB" id="EMD-61942"/>
<dbReference type="Proteomes" id="UP000027000">
    <property type="component" value="Segment"/>
</dbReference>
<sequence length="1015" mass="113253">MTDQFERNNIRNNEVAAEQSIQSNNFGGLNTLASPLNVPYQDSPLLLNTTVDTSGQVYKRKGTRITYTTTGTSTGCYITGFTSGLAYQFQVAKRGRDILLFQTTNDVTSLLLTKSNVWDTRAEAVRPSVVTTSEVTPRVIFATGVNKPVQLLFVEQQTTQTANGTSVVFSSADRFVNASTANCLVYVNRVLVSAPSFSYNAGTKQLTVSNLGSTVIGDVIDLVSVTWQWWAESQFWYGDRFFGSTTRFNSVSFDRVVKIPTSITTQNNGSDPYYRMRLYKQSNRTGSPNLNEVVQPQLADDWAFSDGSIYNYSVNDYPNPSPFWVVFGALVGGGQPSTVYFSRRRGLGFANGTSVQASKIDVVVNGVQRTPIYTPGSAPDSVYRNYYTYFADTTGAATGTSSTSLVNGIFFDAIPLGLATNDTVEASNNTNIHIGSASIATRYNYNDGSYIPAFGLGDFADYLNGYYPSVVTFFQGRLVFGGFPHRPLQVVFSNVNDNITPGRYYNSFSITDDNTALSSAFDIILNSRPDDRVVALIEWQSSLFILTRQAVFRANGGSSILSSTNRVISYVSSNGCTNSRCIVRTDFNVMYLSDTGVYNINPLVENGEYTVKELSIKIRDKFGVTREPVYEELPWMAYDSVNKQVLLGYPDVGQTNTSRYVYVYNTYRESWTEYNTPCGFNIWSTTEYTDRLLGTSVCSILYTTTSSGTPSNFIIIRWNASLYIDFIQRKTHNGSSYELTTQPAVTHTTNVNQRRYGVNFTLTRQNTAFTINPVTTVNDLYVTLDGTLLTPNVDYIKEETGYIYLLSTFSTGQTLKIASSPEGNTTPNSWYTVYVNNIRQVSPTPSAGTFTLGATNGDIINWGVNYLTIYTTPQFLWNSLGNFKRTQHAYLFLDNRDGVGVYVASDVNNGQDINQLTELYRVPINFNLSVMYNNQLDGSTSYDVMGYDSMYWDEGVFDVSSPYDQYQPYQTLKIPITGIGYAFQMLIWNHSDEYFKLGGYQIIAKQKGKRHIGRY</sequence>
<evidence type="ECO:0007829" key="3">
    <source>
        <dbReference type="PDB" id="9K09"/>
    </source>
</evidence>
<dbReference type="SMR" id="A0A059PYE2"/>
<dbReference type="OrthoDB" id="5863at10239"/>
<gene>
    <name evidence="1" type="ORF">A4L_31</name>
</gene>
<dbReference type="PDB" id="9K09">
    <property type="method" value="EM"/>
    <property type="resolution" value="2.60 A"/>
    <property type="chains" value="U/V/W/u/v/w=1-1015"/>
</dbReference>
<proteinExistence type="evidence at protein level"/>
<reference evidence="3" key="2">
    <citation type="journal article" date="2025" name="Proc. Natl. Acad. Sci. U.S.A.">
        <title>Cryo-EM structure of cyanopodophage A4 reveals a pentameric pre-ejectosome in the double-stabilized capsid.</title>
        <authorList>
            <person name="Hou P."/>
            <person name="Zhou R.Q."/>
            <person name="Jiang Y.L."/>
            <person name="Yu R.C."/>
            <person name="Du K."/>
            <person name="Gan N."/>
            <person name="Ke F."/>
            <person name="Zhang Q.Y."/>
            <person name="Li Q."/>
            <person name="Zhou C.Z."/>
        </authorList>
    </citation>
    <scope>STRUCTURE BY ELECTRON MICROSCOPY (2.60 ANGSTROMS)</scope>
</reference>
<accession>A0A059PYE2</accession>
<keyword evidence="2" id="KW-1185">Reference proteome</keyword>
<dbReference type="EMBL" id="KF356198">
    <property type="protein sequence ID" value="AGR48558.1"/>
    <property type="molecule type" value="Genomic_DNA"/>
</dbReference>
<name>A0A059PYE2_9CAUD</name>
<dbReference type="RefSeq" id="YP_009042801.1">
    <property type="nucleotide sequence ID" value="NC_024358.1"/>
</dbReference>
<protein>
    <submittedName>
        <fullName evidence="1">Tail tubular protein B</fullName>
    </submittedName>
</protein>